<reference evidence="2" key="1">
    <citation type="submission" date="2021-01" db="EMBL/GenBank/DDBJ databases">
        <title>Whole genome shotgun sequence of Virgisporangium ochraceum NBRC 16418.</title>
        <authorList>
            <person name="Komaki H."/>
            <person name="Tamura T."/>
        </authorList>
    </citation>
    <scope>NUCLEOTIDE SEQUENCE</scope>
    <source>
        <strain evidence="2">NBRC 16418</strain>
    </source>
</reference>
<dbReference type="AlphaFoldDB" id="A0A8J4A6X3"/>
<dbReference type="RefSeq" id="WP_203933769.1">
    <property type="nucleotide sequence ID" value="NZ_BOPH01000127.1"/>
</dbReference>
<comment type="caution">
    <text evidence="2">The sequence shown here is derived from an EMBL/GenBank/DDBJ whole genome shotgun (WGS) entry which is preliminary data.</text>
</comment>
<feature type="transmembrane region" description="Helical" evidence="1">
    <location>
        <begin position="50"/>
        <end position="68"/>
    </location>
</feature>
<protein>
    <submittedName>
        <fullName evidence="2">Uncharacterized protein</fullName>
    </submittedName>
</protein>
<dbReference type="EMBL" id="BOPH01000127">
    <property type="protein sequence ID" value="GIJ73956.1"/>
    <property type="molecule type" value="Genomic_DNA"/>
</dbReference>
<keyword evidence="1" id="KW-1133">Transmembrane helix</keyword>
<gene>
    <name evidence="2" type="ORF">Voc01_088730</name>
</gene>
<evidence type="ECO:0000313" key="2">
    <source>
        <dbReference type="EMBL" id="GIJ73956.1"/>
    </source>
</evidence>
<evidence type="ECO:0000256" key="1">
    <source>
        <dbReference type="SAM" id="Phobius"/>
    </source>
</evidence>
<keyword evidence="1" id="KW-0812">Transmembrane</keyword>
<keyword evidence="3" id="KW-1185">Reference proteome</keyword>
<sequence length="358" mass="39756">MTVVGLLLLGFLWIFLDGVLRDRRPPVDGAVLALLVAVLQLTLSDRARPLFALVAAVAAGAVVTHFLVRRRRPRFHTWRRLGPWATLLWGLPELVSPAAGLRALWRRTAPLRQNPVTYLAFRRLGYRRPAVTAELSRWFTPTQVGVLAWDVEALTYATAAMSRVRVPPAWDAEAFIRVVRAAGHDVTPHLGNWAELHRLGVDDPAGLLAYVGAPDADLRFALRYAVGRPPVPYGVVLTLSRLGVTKLWAPVARLQEEMRVHGARYPTGWTGLLTWLEHAGTDLLATFREGRQYSTWDAEPHFRAWRAWTPVAERAPHLEAALWAAAGFTVDEALSMLEAGDEPDVEILLGLAALRRTA</sequence>
<proteinExistence type="predicted"/>
<evidence type="ECO:0000313" key="3">
    <source>
        <dbReference type="Proteomes" id="UP000635606"/>
    </source>
</evidence>
<dbReference type="Proteomes" id="UP000635606">
    <property type="component" value="Unassembled WGS sequence"/>
</dbReference>
<accession>A0A8J4A6X3</accession>
<organism evidence="2 3">
    <name type="scientific">Virgisporangium ochraceum</name>
    <dbReference type="NCBI Taxonomy" id="65505"/>
    <lineage>
        <taxon>Bacteria</taxon>
        <taxon>Bacillati</taxon>
        <taxon>Actinomycetota</taxon>
        <taxon>Actinomycetes</taxon>
        <taxon>Micromonosporales</taxon>
        <taxon>Micromonosporaceae</taxon>
        <taxon>Virgisporangium</taxon>
    </lineage>
</organism>
<keyword evidence="1" id="KW-0472">Membrane</keyword>
<name>A0A8J4A6X3_9ACTN</name>